<organism evidence="2 3">
    <name type="scientific">Paramecium octaurelia</name>
    <dbReference type="NCBI Taxonomy" id="43137"/>
    <lineage>
        <taxon>Eukaryota</taxon>
        <taxon>Sar</taxon>
        <taxon>Alveolata</taxon>
        <taxon>Ciliophora</taxon>
        <taxon>Intramacronucleata</taxon>
        <taxon>Oligohymenophorea</taxon>
        <taxon>Peniculida</taxon>
        <taxon>Parameciidae</taxon>
        <taxon>Paramecium</taxon>
    </lineage>
</organism>
<dbReference type="EMBL" id="CAJJDP010000024">
    <property type="protein sequence ID" value="CAD8151046.1"/>
    <property type="molecule type" value="Genomic_DNA"/>
</dbReference>
<dbReference type="OrthoDB" id="310424at2759"/>
<evidence type="ECO:0000313" key="3">
    <source>
        <dbReference type="Proteomes" id="UP000683925"/>
    </source>
</evidence>
<dbReference type="OMA" id="FDNSFFE"/>
<comment type="caution">
    <text evidence="2">The sequence shown here is derived from an EMBL/GenBank/DDBJ whole genome shotgun (WGS) entry which is preliminary data.</text>
</comment>
<evidence type="ECO:0000313" key="2">
    <source>
        <dbReference type="EMBL" id="CAD8151046.1"/>
    </source>
</evidence>
<accession>A0A8S1TIN1</accession>
<sequence length="368" mass="44232">MNILVKYKEYEKTLENITKYKDLRNQIQQSFKFAYKNSFTLYFFDEEKNKTTISNQLDFEIIKSTENIVIIVKDNDDQLIQIDDFIQKIEQKDKETVKNFKNLCNNPEANINSKNRKFVKRQQIEKKKQISQTANNEQEMFEKSQEIRIKNLNFKINELQQEIIKIEQDDTEKQLNEKLLDLQKQKIYIFPLSQEILELPIIQQIEQAENNLIYLNKAERKELKKNQNNLVHQIQNLLSSRKSKQFSLINQNDELVKKEESLQKQIIKVQKKNQNQLEKYKKLISQNQQLLKECENKQLSKKKTNIANKEQLEKQLDEQMKQELKARKQKGIQNEKLKEKLINLEDTNNEFENENQSIDFDNSFFEID</sequence>
<reference evidence="2" key="1">
    <citation type="submission" date="2021-01" db="EMBL/GenBank/DDBJ databases">
        <authorList>
            <consortium name="Genoscope - CEA"/>
            <person name="William W."/>
        </authorList>
    </citation>
    <scope>NUCLEOTIDE SEQUENCE</scope>
</reference>
<name>A0A8S1TIN1_PAROT</name>
<gene>
    <name evidence="2" type="ORF">POCTA_138.1.T0240267</name>
</gene>
<keyword evidence="3" id="KW-1185">Reference proteome</keyword>
<feature type="coiled-coil region" evidence="1">
    <location>
        <begin position="220"/>
        <end position="357"/>
    </location>
</feature>
<feature type="coiled-coil region" evidence="1">
    <location>
        <begin position="142"/>
        <end position="176"/>
    </location>
</feature>
<proteinExistence type="predicted"/>
<dbReference type="AlphaFoldDB" id="A0A8S1TIN1"/>
<keyword evidence="1" id="KW-0175">Coiled coil</keyword>
<evidence type="ECO:0000256" key="1">
    <source>
        <dbReference type="SAM" id="Coils"/>
    </source>
</evidence>
<dbReference type="Proteomes" id="UP000683925">
    <property type="component" value="Unassembled WGS sequence"/>
</dbReference>
<protein>
    <submittedName>
        <fullName evidence="2">Uncharacterized protein</fullName>
    </submittedName>
</protein>